<sequence>MVPPELEVGIAEQEVGVAELELPVHVLGETENLMSLVQSLCTLAWMKMTWQILMTHLMTQDIFLTEKRM</sequence>
<evidence type="ECO:0000313" key="1">
    <source>
        <dbReference type="EMBL" id="PJE77753.1"/>
    </source>
</evidence>
<comment type="caution">
    <text evidence="1">The sequence shown here is derived from an EMBL/GenBank/DDBJ whole genome shotgun (WGS) entry which is preliminary data.</text>
</comment>
<dbReference type="EMBL" id="NSIT01000393">
    <property type="protein sequence ID" value="PJE77753.1"/>
    <property type="molecule type" value="Genomic_DNA"/>
</dbReference>
<protein>
    <submittedName>
        <fullName evidence="1">Uncharacterized protein</fullName>
    </submittedName>
</protein>
<proteinExistence type="predicted"/>
<reference evidence="1" key="1">
    <citation type="journal article" date="2017" name="Appl. Environ. Microbiol.">
        <title>Molecular characterization of an Endozoicomonas-like organism causing infection in king scallop Pecten maximus L.</title>
        <authorList>
            <person name="Cano I."/>
            <person name="van Aerle R."/>
            <person name="Ross S."/>
            <person name="Verner-Jeffreys D.W."/>
            <person name="Paley R.K."/>
            <person name="Rimmer G."/>
            <person name="Ryder D."/>
            <person name="Hooper P."/>
            <person name="Stone D."/>
            <person name="Feist S.W."/>
        </authorList>
    </citation>
    <scope>NUCLEOTIDE SEQUENCE</scope>
</reference>
<name>A0A2H9T3E9_9ZZZZ</name>
<gene>
    <name evidence="1" type="ORF">CI610_03315</name>
</gene>
<dbReference type="AlphaFoldDB" id="A0A2H9T3E9"/>
<accession>A0A2H9T3E9</accession>
<organism evidence="1">
    <name type="scientific">invertebrate metagenome</name>
    <dbReference type="NCBI Taxonomy" id="1711999"/>
    <lineage>
        <taxon>unclassified sequences</taxon>
        <taxon>metagenomes</taxon>
        <taxon>organismal metagenomes</taxon>
    </lineage>
</organism>